<sequence length="65" mass="7674">MKAYREYNLSPETLWNMVLPEVTFIEFRLPPELEERRCKELAHLKRTIMYIALDGGGKHRALKAV</sequence>
<reference evidence="2" key="1">
    <citation type="submission" date="2023-07" db="EMBL/GenBank/DDBJ databases">
        <title>The carbon used by Thiothrix.</title>
        <authorList>
            <person name="Chen L."/>
        </authorList>
    </citation>
    <scope>NUCLEOTIDE SEQUENCE [LARGE SCALE GENOMIC DNA]</scope>
</reference>
<protein>
    <submittedName>
        <fullName evidence="1">Uncharacterized protein</fullName>
    </submittedName>
</protein>
<feature type="non-terminal residue" evidence="1">
    <location>
        <position position="65"/>
    </location>
</feature>
<accession>A0ABU6CTT9</accession>
<comment type="caution">
    <text evidence="1">The sequence shown here is derived from an EMBL/GenBank/DDBJ whole genome shotgun (WGS) entry which is preliminary data.</text>
</comment>
<dbReference type="RefSeq" id="WP_324693142.1">
    <property type="nucleotide sequence ID" value="NZ_JAYMYJ010000026.1"/>
</dbReference>
<name>A0ABU6CTT9_9GAMM</name>
<evidence type="ECO:0000313" key="2">
    <source>
        <dbReference type="Proteomes" id="UP001308005"/>
    </source>
</evidence>
<evidence type="ECO:0000313" key="1">
    <source>
        <dbReference type="EMBL" id="MEB4589922.1"/>
    </source>
</evidence>
<dbReference type="EMBL" id="JAYMYJ010000026">
    <property type="protein sequence ID" value="MEB4589922.1"/>
    <property type="molecule type" value="Genomic_DNA"/>
</dbReference>
<keyword evidence="2" id="KW-1185">Reference proteome</keyword>
<dbReference type="Proteomes" id="UP001308005">
    <property type="component" value="Unassembled WGS sequence"/>
</dbReference>
<gene>
    <name evidence="1" type="ORF">VSS37_02920</name>
</gene>
<organism evidence="1 2">
    <name type="scientific">Candidatus Thiothrix phosphatis</name>
    <dbReference type="NCBI Taxonomy" id="3112415"/>
    <lineage>
        <taxon>Bacteria</taxon>
        <taxon>Pseudomonadati</taxon>
        <taxon>Pseudomonadota</taxon>
        <taxon>Gammaproteobacteria</taxon>
        <taxon>Thiotrichales</taxon>
        <taxon>Thiotrichaceae</taxon>
        <taxon>Thiothrix</taxon>
    </lineage>
</organism>
<proteinExistence type="predicted"/>